<evidence type="ECO:0000313" key="1">
    <source>
        <dbReference type="EMBL" id="SOQ37821.1"/>
    </source>
</evidence>
<accession>A0A2H1VAJ6</accession>
<proteinExistence type="predicted"/>
<dbReference type="AlphaFoldDB" id="A0A2H1VAJ6"/>
<protein>
    <submittedName>
        <fullName evidence="1">SFRICE_005240</fullName>
    </submittedName>
</protein>
<dbReference type="EMBL" id="ODYU01001510">
    <property type="protein sequence ID" value="SOQ37821.1"/>
    <property type="molecule type" value="Genomic_DNA"/>
</dbReference>
<organism evidence="1">
    <name type="scientific">Spodoptera frugiperda</name>
    <name type="common">Fall armyworm</name>
    <dbReference type="NCBI Taxonomy" id="7108"/>
    <lineage>
        <taxon>Eukaryota</taxon>
        <taxon>Metazoa</taxon>
        <taxon>Ecdysozoa</taxon>
        <taxon>Arthropoda</taxon>
        <taxon>Hexapoda</taxon>
        <taxon>Insecta</taxon>
        <taxon>Pterygota</taxon>
        <taxon>Neoptera</taxon>
        <taxon>Endopterygota</taxon>
        <taxon>Lepidoptera</taxon>
        <taxon>Glossata</taxon>
        <taxon>Ditrysia</taxon>
        <taxon>Noctuoidea</taxon>
        <taxon>Noctuidae</taxon>
        <taxon>Amphipyrinae</taxon>
        <taxon>Spodoptera</taxon>
    </lineage>
</organism>
<reference evidence="1" key="1">
    <citation type="submission" date="2016-07" db="EMBL/GenBank/DDBJ databases">
        <authorList>
            <person name="Bretaudeau A."/>
        </authorList>
    </citation>
    <scope>NUCLEOTIDE SEQUENCE</scope>
    <source>
        <strain evidence="1">Rice</strain>
        <tissue evidence="1">Whole body</tissue>
    </source>
</reference>
<name>A0A2H1VAJ6_SPOFR</name>
<sequence>MNALLPKRRVIVTIVLVTFTLVFTHCLNINKIKDENIHAKTKVQLTQLDIDAFLNDVIRISAPVINEEALYYLHKPNGDAMKLDIRSPKLRDMKLERDVHPIIVRYVNDIKAIITQDDNFDIFTVYSRVPPIDLFGKKEAELESNEFMIGPLCDEDHGNWVLSVYTKDFNGEWVEMFQVISITITEYVPLLPAKSYLNIGDTLNLSIAYPIPSLTTCELVVPRSTFDRFYNRNNIELNNCGFSIPNLTSYDAGTWRIIAVGNIVYEGDARLEINKENVTVT</sequence>
<gene>
    <name evidence="1" type="ORF">SFRICE_005240</name>
</gene>